<dbReference type="PRINTS" id="PR00463">
    <property type="entry name" value="EP450I"/>
</dbReference>
<evidence type="ECO:0000313" key="10">
    <source>
        <dbReference type="EMBL" id="KAF2634830.1"/>
    </source>
</evidence>
<dbReference type="GO" id="GO:0020037">
    <property type="term" value="F:heme binding"/>
    <property type="evidence" value="ECO:0007669"/>
    <property type="project" value="InterPro"/>
</dbReference>
<organism evidence="10 11">
    <name type="scientific">Massarina eburnea CBS 473.64</name>
    <dbReference type="NCBI Taxonomy" id="1395130"/>
    <lineage>
        <taxon>Eukaryota</taxon>
        <taxon>Fungi</taxon>
        <taxon>Dikarya</taxon>
        <taxon>Ascomycota</taxon>
        <taxon>Pezizomycotina</taxon>
        <taxon>Dothideomycetes</taxon>
        <taxon>Pleosporomycetidae</taxon>
        <taxon>Pleosporales</taxon>
        <taxon>Massarineae</taxon>
        <taxon>Massarinaceae</taxon>
        <taxon>Massarina</taxon>
    </lineage>
</organism>
<dbReference type="InterPro" id="IPR017972">
    <property type="entry name" value="Cyt_P450_CS"/>
</dbReference>
<dbReference type="InterPro" id="IPR002401">
    <property type="entry name" value="Cyt_P450_E_grp-I"/>
</dbReference>
<comment type="cofactor">
    <cofactor evidence="1 8">
        <name>heme</name>
        <dbReference type="ChEBI" id="CHEBI:30413"/>
    </cofactor>
</comment>
<evidence type="ECO:0000256" key="3">
    <source>
        <dbReference type="ARBA" id="ARBA00022617"/>
    </source>
</evidence>
<evidence type="ECO:0000256" key="9">
    <source>
        <dbReference type="RuleBase" id="RU000461"/>
    </source>
</evidence>
<dbReference type="Proteomes" id="UP000799753">
    <property type="component" value="Unassembled WGS sequence"/>
</dbReference>
<dbReference type="AlphaFoldDB" id="A0A6A6RHW0"/>
<dbReference type="OrthoDB" id="2789670at2759"/>
<feature type="binding site" description="axial binding residue" evidence="8">
    <location>
        <position position="441"/>
    </location>
    <ligand>
        <name>heme</name>
        <dbReference type="ChEBI" id="CHEBI:30413"/>
    </ligand>
    <ligandPart>
        <name>Fe</name>
        <dbReference type="ChEBI" id="CHEBI:18248"/>
    </ligandPart>
</feature>
<evidence type="ECO:0000256" key="7">
    <source>
        <dbReference type="ARBA" id="ARBA00023033"/>
    </source>
</evidence>
<keyword evidence="5 9" id="KW-0560">Oxidoreductase</keyword>
<keyword evidence="4 8" id="KW-0479">Metal-binding</keyword>
<keyword evidence="7 9" id="KW-0503">Monooxygenase</keyword>
<name>A0A6A6RHW0_9PLEO</name>
<evidence type="ECO:0000256" key="6">
    <source>
        <dbReference type="ARBA" id="ARBA00023004"/>
    </source>
</evidence>
<dbReference type="GO" id="GO:0004497">
    <property type="term" value="F:monooxygenase activity"/>
    <property type="evidence" value="ECO:0007669"/>
    <property type="project" value="UniProtKB-KW"/>
</dbReference>
<gene>
    <name evidence="10" type="ORF">P280DRAFT_502207</name>
</gene>
<comment type="similarity">
    <text evidence="2 9">Belongs to the cytochrome P450 family.</text>
</comment>
<evidence type="ECO:0000313" key="11">
    <source>
        <dbReference type="Proteomes" id="UP000799753"/>
    </source>
</evidence>
<dbReference type="Pfam" id="PF00067">
    <property type="entry name" value="p450"/>
    <property type="match status" value="1"/>
</dbReference>
<dbReference type="PROSITE" id="PS00086">
    <property type="entry name" value="CYTOCHROME_P450"/>
    <property type="match status" value="1"/>
</dbReference>
<dbReference type="GO" id="GO:0005506">
    <property type="term" value="F:iron ion binding"/>
    <property type="evidence" value="ECO:0007669"/>
    <property type="project" value="InterPro"/>
</dbReference>
<dbReference type="PANTHER" id="PTHR46300:SF7">
    <property type="entry name" value="P450, PUTATIVE (EUROFUNG)-RELATED"/>
    <property type="match status" value="1"/>
</dbReference>
<evidence type="ECO:0000256" key="1">
    <source>
        <dbReference type="ARBA" id="ARBA00001971"/>
    </source>
</evidence>
<evidence type="ECO:0000256" key="2">
    <source>
        <dbReference type="ARBA" id="ARBA00010617"/>
    </source>
</evidence>
<dbReference type="EMBL" id="MU006813">
    <property type="protein sequence ID" value="KAF2634830.1"/>
    <property type="molecule type" value="Genomic_DNA"/>
</dbReference>
<dbReference type="CDD" id="cd11065">
    <property type="entry name" value="CYP64-like"/>
    <property type="match status" value="1"/>
</dbReference>
<dbReference type="InterPro" id="IPR036396">
    <property type="entry name" value="Cyt_P450_sf"/>
</dbReference>
<keyword evidence="6 8" id="KW-0408">Iron</keyword>
<dbReference type="Gene3D" id="1.10.630.10">
    <property type="entry name" value="Cytochrome P450"/>
    <property type="match status" value="1"/>
</dbReference>
<evidence type="ECO:0000256" key="8">
    <source>
        <dbReference type="PIRSR" id="PIRSR602401-1"/>
    </source>
</evidence>
<dbReference type="GO" id="GO:0016705">
    <property type="term" value="F:oxidoreductase activity, acting on paired donors, with incorporation or reduction of molecular oxygen"/>
    <property type="evidence" value="ECO:0007669"/>
    <property type="project" value="InterPro"/>
</dbReference>
<dbReference type="PANTHER" id="PTHR46300">
    <property type="entry name" value="P450, PUTATIVE (EUROFUNG)-RELATED-RELATED"/>
    <property type="match status" value="1"/>
</dbReference>
<keyword evidence="3 8" id="KW-0349">Heme</keyword>
<evidence type="ECO:0000256" key="5">
    <source>
        <dbReference type="ARBA" id="ARBA00023002"/>
    </source>
</evidence>
<dbReference type="InterPro" id="IPR050364">
    <property type="entry name" value="Cytochrome_P450_fung"/>
</dbReference>
<protein>
    <submittedName>
        <fullName evidence="10">Cytochrome P450</fullName>
    </submittedName>
</protein>
<evidence type="ECO:0000256" key="4">
    <source>
        <dbReference type="ARBA" id="ARBA00022723"/>
    </source>
</evidence>
<dbReference type="SUPFAM" id="SSF48264">
    <property type="entry name" value="Cytochrome P450"/>
    <property type="match status" value="1"/>
</dbReference>
<proteinExistence type="inferred from homology"/>
<sequence>MITSVSLIGLTSLTLLATFYLFRRALGTRKDLPLPPGPKGLPIVGNLFDTPRPGEHEYQHWLKFKDPYGPISSIKIPGQVIIILNDAKLAMELLRDRSATYSSRPSLTYGGKMCGYGNTTGLLAYDDTLKEHRRNITKVVTTMKSRTMIDRVQETETAHFLLNVLDKPEELFNAIMTEASSVVLKVVYGYTTSRGKDLLVDLAERAMSDVSKITLPGKYLVDSLPFLQYFPSWLPGMGWKRRAKDIRLHLHQSIDQPYQFVRQQMRAKKAKTSYISQAIEAWGTDPKEAEIHRYSALSIYLAGSETTVSSLQAFFVAMMLYPDVQKKAQEELDRVIGSERLANSTDKNNLPYIEATVMEVHRWKPILPLSIPHHTSHEDVWHGYRIPKDSTIIPNVWWFTHDPSVYADPETFNPDRYITTPTHTAEPDPRAHIFGYGRRICPGRYVADNALFLTIAQALSVFNVEKPVVDGVVIEPEARNSPGLINKPFPYLSSIKPRSKVHEELIRKSEEVYPWEASDEKELESVKW</sequence>
<dbReference type="InterPro" id="IPR001128">
    <property type="entry name" value="Cyt_P450"/>
</dbReference>
<accession>A0A6A6RHW0</accession>
<keyword evidence="11" id="KW-1185">Reference proteome</keyword>
<reference evidence="10" key="1">
    <citation type="journal article" date="2020" name="Stud. Mycol.">
        <title>101 Dothideomycetes genomes: a test case for predicting lifestyles and emergence of pathogens.</title>
        <authorList>
            <person name="Haridas S."/>
            <person name="Albert R."/>
            <person name="Binder M."/>
            <person name="Bloem J."/>
            <person name="Labutti K."/>
            <person name="Salamov A."/>
            <person name="Andreopoulos B."/>
            <person name="Baker S."/>
            <person name="Barry K."/>
            <person name="Bills G."/>
            <person name="Bluhm B."/>
            <person name="Cannon C."/>
            <person name="Castanera R."/>
            <person name="Culley D."/>
            <person name="Daum C."/>
            <person name="Ezra D."/>
            <person name="Gonzalez J."/>
            <person name="Henrissat B."/>
            <person name="Kuo A."/>
            <person name="Liang C."/>
            <person name="Lipzen A."/>
            <person name="Lutzoni F."/>
            <person name="Magnuson J."/>
            <person name="Mondo S."/>
            <person name="Nolan M."/>
            <person name="Ohm R."/>
            <person name="Pangilinan J."/>
            <person name="Park H.-J."/>
            <person name="Ramirez L."/>
            <person name="Alfaro M."/>
            <person name="Sun H."/>
            <person name="Tritt A."/>
            <person name="Yoshinaga Y."/>
            <person name="Zwiers L.-H."/>
            <person name="Turgeon B."/>
            <person name="Goodwin S."/>
            <person name="Spatafora J."/>
            <person name="Crous P."/>
            <person name="Grigoriev I."/>
        </authorList>
    </citation>
    <scope>NUCLEOTIDE SEQUENCE</scope>
    <source>
        <strain evidence="10">CBS 473.64</strain>
    </source>
</reference>